<dbReference type="Proteomes" id="UP001153069">
    <property type="component" value="Unassembled WGS sequence"/>
</dbReference>
<feature type="compositionally biased region" description="Acidic residues" evidence="2">
    <location>
        <begin position="1574"/>
        <end position="1592"/>
    </location>
</feature>
<feature type="compositionally biased region" description="Polar residues" evidence="2">
    <location>
        <begin position="1602"/>
        <end position="1614"/>
    </location>
</feature>
<feature type="region of interest" description="Disordered" evidence="2">
    <location>
        <begin position="1"/>
        <end position="48"/>
    </location>
</feature>
<dbReference type="InterPro" id="IPR002110">
    <property type="entry name" value="Ankyrin_rpt"/>
</dbReference>
<feature type="compositionally biased region" description="Polar residues" evidence="2">
    <location>
        <begin position="2017"/>
        <end position="2028"/>
    </location>
</feature>
<keyword evidence="1" id="KW-0040">ANK repeat</keyword>
<feature type="compositionally biased region" description="Gly residues" evidence="2">
    <location>
        <begin position="2882"/>
        <end position="2905"/>
    </location>
</feature>
<sequence>MTDPPASSSTTARRRKRRRNKTPINLDGIRSVARPEQVMAHSSSPTALVTGGQQQELLMTDDLLFALDAVEQDPVVSDILQRQKSVEEPSAEQDEHQDEEEPPLKRAALSDTSDKPTPVTRLVTASDNHGEEMAEGNRSNHDHDILTSPMVSSNHKKRATITEQNSQPTMAATITSLAVAAVDNSTTEIQGSSSTVTEESNTCNGSGGTTIPTQEQQLNNNSNGSDSTTPFEPPRHSSPQKRKLTTEENAQEPDDNKITEQQPQNSAENATNEIAGGTHSSPSGSVVATVDETNNAADETVWLPVSYIPPPNAVMICKWNNDHHHPGNLELQRLVQTHLAEYQAVLGNDIRHKTLIIERRILAPLAQFQNATTNMPCFVRFDTTHQRWHRLSLAEQKKYTARAFRSMAAKKETPSKTPPQRRQNEHDAHKEIEHDDGDDDAQLLPVSYIPPPKAVIVMPGIVDANKNDPGNQELQRLVQVHLQDYLEATDDNNNKVTVIQRYVLQLVAKFQNATTTPCFVKFVNQRWYLLSLDEQKKYITHAFHQIAKEKKSTTRQSSDAKETRNNNNNNDDEEEHTDHDDAQLLPENYSPPPNAVILGRSNPPGNQHFLSLVQRHVQEYRTATEWGQKTSVVHQRVLTPLVKFQQTTTTTRTNSSCMMMKKHDAGALFVKWDANKNRWYRLSLEAQIKYSGRAFRDAAGDYKSSKKRILPQQQQQQPDGEEPPPPESLSKEHDNTATTTSADDSVPAAANDSTSTQQQQLQQQEAEDVGVFLPADYRPAKDDVIVGDGGTGFESNPGNQQLRELVQCAYSAGQDPPADSVLESIMKEQKKSMFVQNRDDDKGWYRLGKAERKSYIVKEFHAVRSLLQTKKKKKKQPSSSRHQQSSNASVSIAGSNMTTTTTTTGQVKRLARKSTAGKAPRKMPFSSAAAAAAANQEQATVTTNHNHDKHKNNAKGVDPSSQSAPPKLAAASATGSDNGVAPVASVTSKTPATRKMAPPPPPPPPARKTSEVAHGRSDNSVASASSGTATTNGKNHTTGPAVAPPPPPPPKRKDSRQMSTTRSDNSVASSSSSAAAGKRGTAAPPPPPPPNRKTSRQVSTTAAAARSDSSVVSSASKKAPPPPPPKKASSRTISEADGSNASVASASKNCSAAPPPPPPPPPPTRKTPAAAATASRSSDRSVASVSSAASKNSKSTHAASSTAVAGSTKKAPPQKPGSSRSDDIVVSASPASSTGPPKPPLSTTKETVYSSLARKITNGSQPPPSTNDRAAPFGSQLTTTSPATNNQTNSVVADASSLSNATTATPMNRKTNDSPNATSTLSAGSHETTMTSTHVSIDSTDVNDASASVQEHPDDETATARGEPPNDYNSISNCGNEDASGGNNEDEEDGEIKEMTNAAAAVQGERESSVIGNFYKTLFPQTESEEASDDEDFSEEQFLASVHRTIQQCEDDAWANSATERTRENQAERSFLQDCILASFDEPAEVRGGGASEETGEPAHQLGSELPPDEDTSMAAPPPEGKEMATCASEATHASSSEHMQSETSHLRAEVSSQSHGEDEPDQLQAEASSQTQGEDEGGLQEDFPSPDDDDDHGVALPETQGKASPQAGQPHPQQSRERGTFPGEDEPAPQIGTTPSVPAAHGAVRDTGKRKHSNLPAWMTRQQSKTTNSSAQASQQPSGQQEDAAAQSLRRETMQPRRELPPRAARRGQQQATKLGNTADEPICLDSDSEDDDVPGVQPGREQRAQHQSQGDETSPKKLVSLVHVKRTIPKYYISRQTGQGSALEKQPLLTRDTLVTQIEMPFRDGHMQHFKDRGNGDHHFSVELQDIEGHPDAWLLFIRGRKILVETFRLHFEQWLHNALKRRVFLELLRDNNRAEIDVVLPRQPLLDAWRKGCIQAISMNNRTGLWIDFSEHRKGDDAIRLLTPILGSPMLQSDIVVAILRIDGVEYSSIEAWEEVRKRFQGLEQADTRVTLVIRSSVSLDALKPNDETILDVRRNNEGTLPPTEIQVEEKSGNDISSLNQSVSRSARRESQSNSPEDRAHLNGHWHANLQFKKKYKEIYDIEYQRSEVHYQFAMKEMWAQHKQYYAYSCGDDCECAFDLELLTQNVVARFIREYPDKMTGSDLTHDHDSPVGFVDRFAGKFVPLLRDEYPEEKPSRILERLVRMWTLHLRQRGFGSTCYETCTCEEGWGPVFFKGNVLRELPVAASRRKRAAVPVESLPSVPRKRSRPETATPRVAAAQRSHFQSTQTNEQSSSLLRGQHQPHGVARDAWSVNTRRQSNLSDAASTTVEHFSESFTAGIPLGFYCVTERAMKSRVCAILSVDPLGACAKKNANIRKGTLVEKIRIMQGTELKEYAIHGHEDMRRYKTLAMELRSDLVICFCSAKLPPASSHDDPDAVGADWTVTGQWQGKSVGGWAGGSNRRVSTQQGNSLPRRTLPSQRSILHSGSRKTGSSSKHVNFADNCGLRRFSANERVFRLEPETKEGTKFETTIPESNAHTGTQILDAISKAVGNRACANLIRYLQSAKTVVAGKDFRFFLSQQLDMAKKNEAGDRISNILKAFKSAHETIAIAQRLKCFQRLRVEVEKIVDFRLTAKGEKKIAEKSCKSYLFHMVDDKSKKLTPSPPPMDMVSGEIDYGSGNSAVPEYTLDYNPGERHLLHVELHSTKGTMDARLSIPLNEVVRDHLKTDPAATIVREFRVGHDGLLEGGVKMQLRVELLKDKLTDRELSKKIAVKADKFQNMLDQMKTINAIKKEEEPAIHARIYGEHGFSLLHAAVAFGKKDLVQQILKLDANPMAPSSMGTAIVYSGRKRLAATEKVKKVKLSRCKTADLVRFDFHLELAKSQNKRELHLEEQAVEMKTIAYMIRKHANPFADKEGPGGLHDGPGSGGPNDGPGSGGANGGPRPDGSDKRPRERDDVSDHKHVSWHDWDADPGDSSQVEAAANQQSAVSFEANRVSPQVYSLLQYLGQQAKPGDKWVELDAIKTHCGAEEWSEFDNACASATSKGLIQWGYLDETIFGADVESLSHRTSDDGEEGNHLRLTDAGEGCLASTPTPADNQNGAHHSASNANNTSQRGHGQVSTSTYAFLQSLTPTTPDDDWVGMSAVEEAFYVNLGQRDVSVFRRVREEATNMGLIEWGQIDTETFGDSEVELASPSDFDSTASNALLRLTNLGGEMLSRGPPANDHAESTHVESQGAGRSRSQESQSGVRSTISTSAYVFLQSLTPTSPDDDWVGMSAVEEVFYVNLGQRDVSVFRRVREETTNMGFIEWGHIDTETFGDSEVELASPVTLIALRAMHCCGLQIWAVKCS</sequence>
<feature type="compositionally biased region" description="Acidic residues" evidence="2">
    <location>
        <begin position="89"/>
        <end position="101"/>
    </location>
</feature>
<feature type="region of interest" description="Disordered" evidence="2">
    <location>
        <begin position="701"/>
        <end position="766"/>
    </location>
</feature>
<feature type="compositionally biased region" description="Polar residues" evidence="2">
    <location>
        <begin position="2425"/>
        <end position="2460"/>
    </location>
</feature>
<feature type="compositionally biased region" description="Pro residues" evidence="2">
    <location>
        <begin position="997"/>
        <end position="1006"/>
    </location>
</feature>
<feature type="compositionally biased region" description="Basic and acidic residues" evidence="2">
    <location>
        <begin position="548"/>
        <end position="564"/>
    </location>
</feature>
<feature type="compositionally biased region" description="Polar residues" evidence="2">
    <location>
        <begin position="188"/>
        <end position="230"/>
    </location>
</feature>
<feature type="compositionally biased region" description="Low complexity" evidence="2">
    <location>
        <begin position="1096"/>
        <end position="1118"/>
    </location>
</feature>
<feature type="region of interest" description="Disordered" evidence="2">
    <location>
        <begin position="2216"/>
        <end position="2276"/>
    </location>
</feature>
<feature type="compositionally biased region" description="Low complexity" evidence="2">
    <location>
        <begin position="1166"/>
        <end position="1211"/>
    </location>
</feature>
<proteinExistence type="predicted"/>
<evidence type="ECO:0000256" key="1">
    <source>
        <dbReference type="PROSITE-ProRule" id="PRU00023"/>
    </source>
</evidence>
<feature type="region of interest" description="Disordered" evidence="2">
    <location>
        <begin position="3178"/>
        <end position="3214"/>
    </location>
</feature>
<feature type="compositionally biased region" description="Low complexity" evidence="2">
    <location>
        <begin position="1"/>
        <end position="11"/>
    </location>
</feature>
<feature type="compositionally biased region" description="Polar residues" evidence="2">
    <location>
        <begin position="259"/>
        <end position="286"/>
    </location>
</feature>
<feature type="compositionally biased region" description="Polar residues" evidence="2">
    <location>
        <begin position="3055"/>
        <end position="3065"/>
    </location>
</feature>
<reference evidence="3" key="1">
    <citation type="submission" date="2020-06" db="EMBL/GenBank/DDBJ databases">
        <authorList>
            <consortium name="Plant Systems Biology data submission"/>
        </authorList>
    </citation>
    <scope>NUCLEOTIDE SEQUENCE</scope>
    <source>
        <strain evidence="3">D6</strain>
    </source>
</reference>
<accession>A0A9N8EVK8</accession>
<organism evidence="3 4">
    <name type="scientific">Seminavis robusta</name>
    <dbReference type="NCBI Taxonomy" id="568900"/>
    <lineage>
        <taxon>Eukaryota</taxon>
        <taxon>Sar</taxon>
        <taxon>Stramenopiles</taxon>
        <taxon>Ochrophyta</taxon>
        <taxon>Bacillariophyta</taxon>
        <taxon>Bacillariophyceae</taxon>
        <taxon>Bacillariophycidae</taxon>
        <taxon>Naviculales</taxon>
        <taxon>Naviculaceae</taxon>
        <taxon>Seminavis</taxon>
    </lineage>
</organism>
<feature type="region of interest" description="Disordered" evidence="2">
    <location>
        <begin position="3049"/>
        <end position="3083"/>
    </location>
</feature>
<evidence type="ECO:0000256" key="2">
    <source>
        <dbReference type="SAM" id="MobiDB-lite"/>
    </source>
</evidence>
<gene>
    <name evidence="3" type="ORF">SEMRO_1893_G303890.1</name>
</gene>
<feature type="compositionally biased region" description="Low complexity" evidence="2">
    <location>
        <begin position="1059"/>
        <end position="1082"/>
    </location>
</feature>
<feature type="region of interest" description="Disordered" evidence="2">
    <location>
        <begin position="2415"/>
        <end position="2462"/>
    </location>
</feature>
<dbReference type="PROSITE" id="PS50088">
    <property type="entry name" value="ANK_REPEAT"/>
    <property type="match status" value="1"/>
</dbReference>
<feature type="compositionally biased region" description="Low complexity" evidence="2">
    <location>
        <begin position="3066"/>
        <end position="3075"/>
    </location>
</feature>
<feature type="compositionally biased region" description="Basic and acidic residues" evidence="2">
    <location>
        <begin position="2910"/>
        <end position="2934"/>
    </location>
</feature>
<feature type="region of interest" description="Disordered" evidence="2">
    <location>
        <begin position="548"/>
        <end position="603"/>
    </location>
</feature>
<dbReference type="EMBL" id="CAICTM010001891">
    <property type="protein sequence ID" value="CAB9526809.1"/>
    <property type="molecule type" value="Genomic_DNA"/>
</dbReference>
<feature type="region of interest" description="Disordered" evidence="2">
    <location>
        <begin position="188"/>
        <end position="286"/>
    </location>
</feature>
<feature type="region of interest" description="Disordered" evidence="2">
    <location>
        <begin position="2012"/>
        <end position="2045"/>
    </location>
</feature>
<feature type="compositionally biased region" description="Basic and acidic residues" evidence="2">
    <location>
        <begin position="422"/>
        <end position="433"/>
    </location>
</feature>
<feature type="compositionally biased region" description="Polar residues" evidence="2">
    <location>
        <begin position="1275"/>
        <end position="1349"/>
    </location>
</feature>
<evidence type="ECO:0000313" key="3">
    <source>
        <dbReference type="EMBL" id="CAB9526809.1"/>
    </source>
</evidence>
<feature type="compositionally biased region" description="Low complexity" evidence="2">
    <location>
        <begin position="1022"/>
        <end position="1031"/>
    </location>
</feature>
<feature type="compositionally biased region" description="Pro residues" evidence="2">
    <location>
        <begin position="1153"/>
        <end position="1165"/>
    </location>
</feature>
<feature type="region of interest" description="Disordered" evidence="2">
    <location>
        <begin position="1482"/>
        <end position="1757"/>
    </location>
</feature>
<feature type="compositionally biased region" description="Basic and acidic residues" evidence="2">
    <location>
        <begin position="2030"/>
        <end position="2044"/>
    </location>
</feature>
<protein>
    <submittedName>
        <fullName evidence="3">Uncharacterized protein</fullName>
    </submittedName>
</protein>
<comment type="caution">
    <text evidence="3">The sequence shown here is derived from an EMBL/GenBank/DDBJ whole genome shotgun (WGS) entry which is preliminary data.</text>
</comment>
<feature type="region of interest" description="Disordered" evidence="2">
    <location>
        <begin position="83"/>
        <end position="165"/>
    </location>
</feature>
<feature type="region of interest" description="Disordered" evidence="2">
    <location>
        <begin position="867"/>
        <end position="1393"/>
    </location>
</feature>
<feature type="repeat" description="ANK" evidence="1">
    <location>
        <begin position="2771"/>
        <end position="2803"/>
    </location>
</feature>
<feature type="compositionally biased region" description="Low complexity" evidence="2">
    <location>
        <begin position="1525"/>
        <end position="1539"/>
    </location>
</feature>
<name>A0A9N8EVK8_9STRA</name>
<feature type="compositionally biased region" description="Low complexity" evidence="2">
    <location>
        <begin position="1663"/>
        <end position="1682"/>
    </location>
</feature>
<feature type="compositionally biased region" description="Low complexity" evidence="2">
    <location>
        <begin position="736"/>
        <end position="750"/>
    </location>
</feature>
<feature type="compositionally biased region" description="Polar residues" evidence="2">
    <location>
        <begin position="2245"/>
        <end position="2260"/>
    </location>
</feature>
<feature type="compositionally biased region" description="Low complexity" evidence="2">
    <location>
        <begin position="877"/>
        <end position="891"/>
    </location>
</feature>
<feature type="compositionally biased region" description="Basic and acidic residues" evidence="2">
    <location>
        <begin position="1690"/>
        <end position="1702"/>
    </location>
</feature>
<keyword evidence="4" id="KW-1185">Reference proteome</keyword>
<feature type="compositionally biased region" description="Basic and acidic residues" evidence="2">
    <location>
        <begin position="1008"/>
        <end position="1017"/>
    </location>
</feature>
<evidence type="ECO:0000313" key="4">
    <source>
        <dbReference type="Proteomes" id="UP001153069"/>
    </source>
</evidence>
<feature type="compositionally biased region" description="Basic residues" evidence="2">
    <location>
        <begin position="12"/>
        <end position="21"/>
    </location>
</feature>
<feature type="region of interest" description="Disordered" evidence="2">
    <location>
        <begin position="406"/>
        <end position="440"/>
    </location>
</feature>
<feature type="region of interest" description="Disordered" evidence="2">
    <location>
        <begin position="2876"/>
        <end position="2941"/>
    </location>
</feature>
<feature type="compositionally biased region" description="Polar residues" evidence="2">
    <location>
        <begin position="1229"/>
        <end position="1250"/>
    </location>
</feature>
<dbReference type="OrthoDB" id="53788at2759"/>